<feature type="repeat" description="ANK" evidence="3">
    <location>
        <begin position="840"/>
        <end position="872"/>
    </location>
</feature>
<dbReference type="InterPro" id="IPR056884">
    <property type="entry name" value="NPHP3-like_N"/>
</dbReference>
<proteinExistence type="predicted"/>
<name>A0A167RTL7_PENCH</name>
<evidence type="ECO:0000256" key="3">
    <source>
        <dbReference type="PROSITE-ProRule" id="PRU00023"/>
    </source>
</evidence>
<feature type="repeat" description="ANK" evidence="3">
    <location>
        <begin position="642"/>
        <end position="674"/>
    </location>
</feature>
<dbReference type="PROSITE" id="PS50297">
    <property type="entry name" value="ANK_REP_REGION"/>
    <property type="match status" value="3"/>
</dbReference>
<evidence type="ECO:0000256" key="1">
    <source>
        <dbReference type="ARBA" id="ARBA00022737"/>
    </source>
</evidence>
<dbReference type="SUPFAM" id="SSF48403">
    <property type="entry name" value="Ankyrin repeat"/>
    <property type="match status" value="1"/>
</dbReference>
<keyword evidence="2 3" id="KW-0040">ANK repeat</keyword>
<evidence type="ECO:0000313" key="5">
    <source>
        <dbReference type="EMBL" id="KZN86428.1"/>
    </source>
</evidence>
<dbReference type="PANTHER" id="PTHR24198">
    <property type="entry name" value="ANKYRIN REPEAT AND PROTEIN KINASE DOMAIN-CONTAINING PROTEIN"/>
    <property type="match status" value="1"/>
</dbReference>
<dbReference type="PANTHER" id="PTHR24198:SF165">
    <property type="entry name" value="ANKYRIN REPEAT-CONTAINING PROTEIN-RELATED"/>
    <property type="match status" value="1"/>
</dbReference>
<feature type="repeat" description="ANK" evidence="3">
    <location>
        <begin position="873"/>
        <end position="905"/>
    </location>
</feature>
<feature type="repeat" description="ANK" evidence="3">
    <location>
        <begin position="774"/>
        <end position="806"/>
    </location>
</feature>
<dbReference type="AlphaFoldDB" id="A0A167RTL7"/>
<dbReference type="InterPro" id="IPR002110">
    <property type="entry name" value="Ankyrin_rpt"/>
</dbReference>
<dbReference type="Proteomes" id="UP000076449">
    <property type="component" value="Chromosome II"/>
</dbReference>
<keyword evidence="1" id="KW-0677">Repeat</keyword>
<feature type="repeat" description="ANK" evidence="3">
    <location>
        <begin position="609"/>
        <end position="641"/>
    </location>
</feature>
<dbReference type="Pfam" id="PF24883">
    <property type="entry name" value="NPHP3_N"/>
    <property type="match status" value="1"/>
</dbReference>
<dbReference type="InterPro" id="IPR007111">
    <property type="entry name" value="NACHT_NTPase"/>
</dbReference>
<dbReference type="PROSITE" id="PS50837">
    <property type="entry name" value="NACHT"/>
    <property type="match status" value="1"/>
</dbReference>
<dbReference type="SMART" id="SM00248">
    <property type="entry name" value="ANK"/>
    <property type="match status" value="11"/>
</dbReference>
<organism evidence="5">
    <name type="scientific">Penicillium chrysogenum</name>
    <name type="common">Penicillium notatum</name>
    <dbReference type="NCBI Taxonomy" id="5076"/>
    <lineage>
        <taxon>Eukaryota</taxon>
        <taxon>Fungi</taxon>
        <taxon>Dikarya</taxon>
        <taxon>Ascomycota</taxon>
        <taxon>Pezizomycotina</taxon>
        <taxon>Eurotiomycetes</taxon>
        <taxon>Eurotiomycetidae</taxon>
        <taxon>Eurotiales</taxon>
        <taxon>Aspergillaceae</taxon>
        <taxon>Penicillium</taxon>
        <taxon>Penicillium chrysogenum species complex</taxon>
    </lineage>
</organism>
<accession>A0A167RTL7</accession>
<dbReference type="Gene3D" id="1.25.40.20">
    <property type="entry name" value="Ankyrin repeat-containing domain"/>
    <property type="match status" value="2"/>
</dbReference>
<protein>
    <submittedName>
        <fullName evidence="5">Putative ankyrin repeat protein</fullName>
    </submittedName>
</protein>
<dbReference type="InterPro" id="IPR027417">
    <property type="entry name" value="P-loop_NTPase"/>
</dbReference>
<reference evidence="5" key="1">
    <citation type="journal article" date="2014" name="Genome Announc.">
        <title>Complete sequencing and chromosome-scale genome assembly of the industrial progenitor strain P2niaD18 from the penicillin producer Penicillium chrysogenum.</title>
        <authorList>
            <person name="Specht T."/>
            <person name="Dahlmann T.A."/>
            <person name="Zadra I."/>
            <person name="Kurnsteiner H."/>
            <person name="Kuck U."/>
        </authorList>
    </citation>
    <scope>NUCLEOTIDE SEQUENCE [LARGE SCALE GENOMIC DNA]</scope>
    <source>
        <strain evidence="5">P2niaD18</strain>
    </source>
</reference>
<feature type="repeat" description="ANK" evidence="3">
    <location>
        <begin position="675"/>
        <end position="707"/>
    </location>
</feature>
<evidence type="ECO:0000256" key="2">
    <source>
        <dbReference type="ARBA" id="ARBA00023043"/>
    </source>
</evidence>
<dbReference type="EMBL" id="CM002799">
    <property type="protein sequence ID" value="KZN86428.1"/>
    <property type="molecule type" value="Genomic_DNA"/>
</dbReference>
<dbReference type="InterPro" id="IPR036770">
    <property type="entry name" value="Ankyrin_rpt-contain_sf"/>
</dbReference>
<feature type="domain" description="NACHT" evidence="4">
    <location>
        <begin position="110"/>
        <end position="232"/>
    </location>
</feature>
<gene>
    <name evidence="5" type="ORF">EN45_049510</name>
</gene>
<dbReference type="PRINTS" id="PR01415">
    <property type="entry name" value="ANKYRIN"/>
</dbReference>
<evidence type="ECO:0000259" key="4">
    <source>
        <dbReference type="PROSITE" id="PS50837"/>
    </source>
</evidence>
<dbReference type="Pfam" id="PF12796">
    <property type="entry name" value="Ank_2"/>
    <property type="match status" value="3"/>
</dbReference>
<dbReference type="SUPFAM" id="SSF52540">
    <property type="entry name" value="P-loop containing nucleoside triphosphate hydrolases"/>
    <property type="match status" value="1"/>
</dbReference>
<sequence>MDQPTFTGAFNNYGHGVQNVNNGKSQYNNNSNGTQYNDCTVNISGRYKTYKNPKLKQKENQKRMDNEILRSLAFPEMLTRREGIRRRHANTCQWILELEEYKSWMDRSQALLWIKGKPGAGKSTLMEFLYNELKGPRGMGLGTQLEFFFTARGTELQRTPLGMLRSLLNQLFLCDATVRPLVRAAYMEQRVKFGGEHSWEWPQKLLEDLLAKAILTSAAHQQVTLFVDALDETGETFAQQLLDYLHQLNCSGHRARVTLKICFSCRHYPIVNSDETIEITVEHHNFRDIASYITDKFPRRVHDQEEWQRLANVLIKQANGVFQWVHIIMPTIQQKILRRHSPKDIRKWSRTVPSELEEMYLDTLERVMTIENPQEVFLFFQWLCAAERPLSKTEMRYALSTKDATIQPSQPWEQIDEFIKDDEDMDVKIQALSGGLAEIGFYREDTAILVVHQTVHDFLRNKGLLHLRSKVVDKSAPTIDSKEMILQCHATLYQSCLVYFIREALPEHEKGKGFSQVPFLFYATMNLFVHAEKAGSSRRTVNLFSQAEMHKCPHSHVLHDEVQTLRDLLDRWLNISKMARVVNQYLGWIDREESYRDGRIGDRKEHHRYGTTLFHMAAAANMVDVLDYLIRNNEDIDQTDIGEQSAFHLAARHGHIKVAEMLKKKGADYDRKSNPGGTPLEEAAEHGQAEFVEWLLNNGFTIETRSRKAGSALLAASLSRRRDTVNFLIRAGADVNTQGGRYGNALQAAASTGSAELVWILITAGAEINTQGGEYGNALQAASWAGSAEVVRILIKAGAKVNAQGGKYGNALQAAASMRRGDVMQLLIDAEADVNAQGGIHGSALQAAVGREDVELVQMLLDAGAGINIQGGEYGNALQIAAWLGSAELVWILIKAGADVNTQGGKFGNALKAAAAGQGDTGVVQILLKAGAKIITQGGEYGNAMQAAASKGDAEMVRQLLNAGDLIPTPIKKPEMTMRKRGLEQVIMSLAGDRVLWSAN</sequence>
<dbReference type="Gene3D" id="3.40.50.300">
    <property type="entry name" value="P-loop containing nucleotide triphosphate hydrolases"/>
    <property type="match status" value="1"/>
</dbReference>
<dbReference type="PROSITE" id="PS50088">
    <property type="entry name" value="ANK_REPEAT"/>
    <property type="match status" value="6"/>
</dbReference>